<reference evidence="3 4" key="1">
    <citation type="journal article" date="2016" name="Nat. Commun.">
        <title>Thousands of microbial genomes shed light on interconnected biogeochemical processes in an aquifer system.</title>
        <authorList>
            <person name="Anantharaman K."/>
            <person name="Brown C.T."/>
            <person name="Hug L.A."/>
            <person name="Sharon I."/>
            <person name="Castelle C.J."/>
            <person name="Probst A.J."/>
            <person name="Thomas B.C."/>
            <person name="Singh A."/>
            <person name="Wilkins M.J."/>
            <person name="Karaoz U."/>
            <person name="Brodie E.L."/>
            <person name="Williams K.H."/>
            <person name="Hubbard S.S."/>
            <person name="Banfield J.F."/>
        </authorList>
    </citation>
    <scope>NUCLEOTIDE SEQUENCE [LARGE SCALE GENOMIC DNA]</scope>
</reference>
<dbReference type="Gene3D" id="1.20.120.910">
    <property type="entry name" value="DksA, coiled-coil domain"/>
    <property type="match status" value="1"/>
</dbReference>
<dbReference type="InterPro" id="IPR037187">
    <property type="entry name" value="DnaK_N"/>
</dbReference>
<comment type="caution">
    <text evidence="3">The sequence shown here is derived from an EMBL/GenBank/DDBJ whole genome shotgun (WGS) entry which is preliminary data.</text>
</comment>
<name>A0A1F8DRH8_9BACT</name>
<dbReference type="EMBL" id="MGIP01000019">
    <property type="protein sequence ID" value="OGM90569.1"/>
    <property type="molecule type" value="Genomic_DNA"/>
</dbReference>
<feature type="region of interest" description="Disordered" evidence="2">
    <location>
        <begin position="22"/>
        <end position="43"/>
    </location>
</feature>
<dbReference type="AlphaFoldDB" id="A0A1F8DRH8"/>
<sequence length="113" mass="12809">MLTAQEAQEFKKILQEDKHKTLADLKELESPPDFGNEPGPEDEIDEAKQAFDNEGSAKSYRRRISEIDAALARIEKGTYGVCEKTGKEIPKEVLEINPVARFHPDYLKQSHNP</sequence>
<dbReference type="PANTHER" id="PTHR33823:SF4">
    <property type="entry name" value="GENERAL STRESS PROTEIN 16O"/>
    <property type="match status" value="1"/>
</dbReference>
<dbReference type="PANTHER" id="PTHR33823">
    <property type="entry name" value="RNA POLYMERASE-BINDING TRANSCRIPTION FACTOR DKSA-RELATED"/>
    <property type="match status" value="1"/>
</dbReference>
<dbReference type="Proteomes" id="UP000177029">
    <property type="component" value="Unassembled WGS sequence"/>
</dbReference>
<evidence type="ECO:0000256" key="2">
    <source>
        <dbReference type="SAM" id="MobiDB-lite"/>
    </source>
</evidence>
<organism evidence="3 4">
    <name type="scientific">Candidatus Wolfebacteria bacterium RIFCSPHIGHO2_01_FULL_48_22</name>
    <dbReference type="NCBI Taxonomy" id="1802555"/>
    <lineage>
        <taxon>Bacteria</taxon>
        <taxon>Candidatus Wolfeibacteriota</taxon>
    </lineage>
</organism>
<accession>A0A1F8DRH8</accession>
<proteinExistence type="predicted"/>
<dbReference type="STRING" id="1802555.A2755_03380"/>
<gene>
    <name evidence="3" type="ORF">A2755_03380</name>
</gene>
<feature type="zinc finger region" description="dksA C4-type" evidence="1">
    <location>
        <begin position="82"/>
        <end position="106"/>
    </location>
</feature>
<dbReference type="PROSITE" id="PS51128">
    <property type="entry name" value="ZF_DKSA_2"/>
    <property type="match status" value="1"/>
</dbReference>
<protein>
    <submittedName>
        <fullName evidence="3">Uncharacterized protein</fullName>
    </submittedName>
</protein>
<evidence type="ECO:0000313" key="3">
    <source>
        <dbReference type="EMBL" id="OGM90569.1"/>
    </source>
</evidence>
<evidence type="ECO:0000313" key="4">
    <source>
        <dbReference type="Proteomes" id="UP000177029"/>
    </source>
</evidence>
<dbReference type="SUPFAM" id="SSF109635">
    <property type="entry name" value="DnaK suppressor protein DksA, alpha-hairpin domain"/>
    <property type="match status" value="1"/>
</dbReference>
<evidence type="ECO:0000256" key="1">
    <source>
        <dbReference type="PROSITE-ProRule" id="PRU00510"/>
    </source>
</evidence>